<dbReference type="EMBL" id="CP054038">
    <property type="protein sequence ID" value="QKJ19922.1"/>
    <property type="molecule type" value="Genomic_DNA"/>
</dbReference>
<accession>A0A7D4TNY0</accession>
<protein>
    <submittedName>
        <fullName evidence="2">Uncharacterized protein</fullName>
    </submittedName>
</protein>
<name>A0A7D4TNY0_9MICO</name>
<proteinExistence type="predicted"/>
<reference evidence="2 3" key="1">
    <citation type="submission" date="2020-05" db="EMBL/GenBank/DDBJ databases">
        <title>Strain PA2F3 complete genome.</title>
        <authorList>
            <person name="Kim Y.-S."/>
            <person name="Kim S.-J."/>
            <person name="Jung H.-k."/>
            <person name="Kim S.-E."/>
            <person name="Kim K.-H."/>
        </authorList>
    </citation>
    <scope>NUCLEOTIDE SEQUENCE [LARGE SCALE GENOMIC DNA]</scope>
    <source>
        <strain evidence="2 3">PA2F3</strain>
    </source>
</reference>
<evidence type="ECO:0000313" key="3">
    <source>
        <dbReference type="Proteomes" id="UP000502498"/>
    </source>
</evidence>
<dbReference type="AlphaFoldDB" id="A0A7D4TNY0"/>
<dbReference type="Proteomes" id="UP000502498">
    <property type="component" value="Chromosome"/>
</dbReference>
<feature type="region of interest" description="Disordered" evidence="1">
    <location>
        <begin position="43"/>
        <end position="76"/>
    </location>
</feature>
<evidence type="ECO:0000256" key="1">
    <source>
        <dbReference type="SAM" id="MobiDB-lite"/>
    </source>
</evidence>
<gene>
    <name evidence="2" type="ORF">HQM25_11520</name>
</gene>
<sequence length="213" mass="22826">MGDVRTVSRVVPERKRDMRAKGLVRRLALWAVLAAVAVTSAGCSMSGNQSGPAPGASRTASSAVGDEEQQHVGSSEVARRVGQCLIDQGWDVTIGRDSVSSNTPLAQMDAYRAANDECYAIATADLPPPPTLSPELAVEEYNAQMLYRQCLLQHGVDAPALPSYQQFEDALLTGGEIYDGSWEAGLSQGDPLRIECRDPLDTWGLNSSYRAGQ</sequence>
<evidence type="ECO:0000313" key="2">
    <source>
        <dbReference type="EMBL" id="QKJ19922.1"/>
    </source>
</evidence>
<organism evidence="2 3">
    <name type="scientific">Microbacterium hominis</name>
    <dbReference type="NCBI Taxonomy" id="162426"/>
    <lineage>
        <taxon>Bacteria</taxon>
        <taxon>Bacillati</taxon>
        <taxon>Actinomycetota</taxon>
        <taxon>Actinomycetes</taxon>
        <taxon>Micrococcales</taxon>
        <taxon>Microbacteriaceae</taxon>
        <taxon>Microbacterium</taxon>
    </lineage>
</organism>
<dbReference type="RefSeq" id="WP_172990358.1">
    <property type="nucleotide sequence ID" value="NZ_CP054038.1"/>
</dbReference>